<dbReference type="Proteomes" id="UP000265520">
    <property type="component" value="Unassembled WGS sequence"/>
</dbReference>
<feature type="non-terminal residue" evidence="1">
    <location>
        <position position="1"/>
    </location>
</feature>
<reference evidence="1 2" key="1">
    <citation type="journal article" date="2018" name="Front. Plant Sci.">
        <title>Red Clover (Trifolium pratense) and Zigzag Clover (T. medium) - A Picture of Genomic Similarities and Differences.</title>
        <authorList>
            <person name="Dluhosova J."/>
            <person name="Istvanek J."/>
            <person name="Nedelnik J."/>
            <person name="Repkova J."/>
        </authorList>
    </citation>
    <scope>NUCLEOTIDE SEQUENCE [LARGE SCALE GENOMIC DNA]</scope>
    <source>
        <strain evidence="2">cv. 10/8</strain>
        <tissue evidence="1">Leaf</tissue>
    </source>
</reference>
<keyword evidence="2" id="KW-1185">Reference proteome</keyword>
<name>A0A392RVS6_9FABA</name>
<organism evidence="1 2">
    <name type="scientific">Trifolium medium</name>
    <dbReference type="NCBI Taxonomy" id="97028"/>
    <lineage>
        <taxon>Eukaryota</taxon>
        <taxon>Viridiplantae</taxon>
        <taxon>Streptophyta</taxon>
        <taxon>Embryophyta</taxon>
        <taxon>Tracheophyta</taxon>
        <taxon>Spermatophyta</taxon>
        <taxon>Magnoliopsida</taxon>
        <taxon>eudicotyledons</taxon>
        <taxon>Gunneridae</taxon>
        <taxon>Pentapetalae</taxon>
        <taxon>rosids</taxon>
        <taxon>fabids</taxon>
        <taxon>Fabales</taxon>
        <taxon>Fabaceae</taxon>
        <taxon>Papilionoideae</taxon>
        <taxon>50 kb inversion clade</taxon>
        <taxon>NPAAA clade</taxon>
        <taxon>Hologalegina</taxon>
        <taxon>IRL clade</taxon>
        <taxon>Trifolieae</taxon>
        <taxon>Trifolium</taxon>
    </lineage>
</organism>
<proteinExistence type="predicted"/>
<sequence>ARFDASCKSSLQVYVHARKTSLGSSQMDFQVLERYNGS</sequence>
<evidence type="ECO:0000313" key="1">
    <source>
        <dbReference type="EMBL" id="MCI40479.1"/>
    </source>
</evidence>
<dbReference type="AlphaFoldDB" id="A0A392RVS6"/>
<accession>A0A392RVS6</accession>
<protein>
    <submittedName>
        <fullName evidence="1">Uncharacterized protein</fullName>
    </submittedName>
</protein>
<dbReference type="EMBL" id="LXQA010280183">
    <property type="protein sequence ID" value="MCI40479.1"/>
    <property type="molecule type" value="Genomic_DNA"/>
</dbReference>
<evidence type="ECO:0000313" key="2">
    <source>
        <dbReference type="Proteomes" id="UP000265520"/>
    </source>
</evidence>
<comment type="caution">
    <text evidence="1">The sequence shown here is derived from an EMBL/GenBank/DDBJ whole genome shotgun (WGS) entry which is preliminary data.</text>
</comment>